<dbReference type="InterPro" id="IPR008978">
    <property type="entry name" value="HSP20-like_chaperone"/>
</dbReference>
<dbReference type="SUPFAM" id="SSF49764">
    <property type="entry name" value="HSP20-like chaperones"/>
    <property type="match status" value="1"/>
</dbReference>
<dbReference type="EMBL" id="GG673172">
    <property type="protein sequence ID" value="EER15739.1"/>
    <property type="molecule type" value="Genomic_DNA"/>
</dbReference>
<dbReference type="InParanoid" id="C5KIF4"/>
<keyword evidence="2" id="KW-1185">Reference proteome</keyword>
<protein>
    <recommendedName>
        <fullName evidence="3">CS domain-containing protein</fullName>
    </recommendedName>
</protein>
<name>C5KIF4_PERM5</name>
<sequence>ELSGKVVPGKSSWEVDDGEVKITLQKAAMSDPEDEDRQWFDWWGDLWATKKM</sequence>
<feature type="non-terminal residue" evidence="1">
    <location>
        <position position="1"/>
    </location>
</feature>
<dbReference type="OrthoDB" id="9909019at2759"/>
<dbReference type="GeneID" id="9060420"/>
<gene>
    <name evidence="1" type="ORF">Pmar_PMAR019690</name>
</gene>
<dbReference type="Proteomes" id="UP000007800">
    <property type="component" value="Unassembled WGS sequence"/>
</dbReference>
<accession>C5KIF4</accession>
<proteinExistence type="predicted"/>
<reference evidence="1 2" key="1">
    <citation type="submission" date="2008-07" db="EMBL/GenBank/DDBJ databases">
        <authorList>
            <person name="El-Sayed N."/>
            <person name="Caler E."/>
            <person name="Inman J."/>
            <person name="Amedeo P."/>
            <person name="Hass B."/>
            <person name="Wortman J."/>
        </authorList>
    </citation>
    <scope>NUCLEOTIDE SEQUENCE [LARGE SCALE GENOMIC DNA]</scope>
    <source>
        <strain evidence="2">ATCC 50983 / TXsc</strain>
    </source>
</reference>
<dbReference type="RefSeq" id="XP_002783943.1">
    <property type="nucleotide sequence ID" value="XM_002783897.1"/>
</dbReference>
<evidence type="ECO:0000313" key="2">
    <source>
        <dbReference type="Proteomes" id="UP000007800"/>
    </source>
</evidence>
<organism evidence="2">
    <name type="scientific">Perkinsus marinus (strain ATCC 50983 / TXsc)</name>
    <dbReference type="NCBI Taxonomy" id="423536"/>
    <lineage>
        <taxon>Eukaryota</taxon>
        <taxon>Sar</taxon>
        <taxon>Alveolata</taxon>
        <taxon>Perkinsozoa</taxon>
        <taxon>Perkinsea</taxon>
        <taxon>Perkinsida</taxon>
        <taxon>Perkinsidae</taxon>
        <taxon>Perkinsus</taxon>
    </lineage>
</organism>
<evidence type="ECO:0008006" key="3">
    <source>
        <dbReference type="Google" id="ProtNLM"/>
    </source>
</evidence>
<evidence type="ECO:0000313" key="1">
    <source>
        <dbReference type="EMBL" id="EER15739.1"/>
    </source>
</evidence>
<dbReference type="AlphaFoldDB" id="C5KIF4"/>